<dbReference type="GO" id="GO:0008270">
    <property type="term" value="F:zinc ion binding"/>
    <property type="evidence" value="ECO:0007669"/>
    <property type="project" value="UniProtKB-KW"/>
</dbReference>
<evidence type="ECO:0000256" key="6">
    <source>
        <dbReference type="SAM" id="MobiDB-lite"/>
    </source>
</evidence>
<dbReference type="SMART" id="SM00980">
    <property type="entry name" value="THAP"/>
    <property type="match status" value="1"/>
</dbReference>
<evidence type="ECO:0000256" key="5">
    <source>
        <dbReference type="PROSITE-ProRule" id="PRU00309"/>
    </source>
</evidence>
<proteinExistence type="predicted"/>
<reference evidence="8" key="2">
    <citation type="submission" date="2025-08" db="UniProtKB">
        <authorList>
            <consortium name="Ensembl"/>
        </authorList>
    </citation>
    <scope>IDENTIFICATION</scope>
</reference>
<sequence>MPKVYCCVPNCNSSTYHLKKWKQQTCERKMWIKNVGRRDVTHCWKSWTPNKDSRICSKHFKDGSPTKEHPYPTIHMTNVSRPKKGGRIIKRIAIVETKKKITSNRKPANTPQPVGHDAVDSAPVVMEVSSSHQFTTASILDEHNYMFKCDCSSSCTCIGCMVKQREITKLRQKISELENELLAERHKRKLKQSKVQQLLTSNEKRSRRMNEQVEEAKEKEKERQIFCFGFLWCGPAFKPFMM</sequence>
<protein>
    <recommendedName>
        <fullName evidence="7">THAP-type domain-containing protein</fullName>
    </recommendedName>
</protein>
<evidence type="ECO:0000259" key="7">
    <source>
        <dbReference type="PROSITE" id="PS50950"/>
    </source>
</evidence>
<dbReference type="Proteomes" id="UP000694680">
    <property type="component" value="Chromosome 19"/>
</dbReference>
<feature type="compositionally biased region" description="Basic and acidic residues" evidence="6">
    <location>
        <begin position="202"/>
        <end position="214"/>
    </location>
</feature>
<feature type="domain" description="THAP-type" evidence="7">
    <location>
        <begin position="1"/>
        <end position="75"/>
    </location>
</feature>
<reference evidence="8" key="1">
    <citation type="submission" date="2020-06" db="EMBL/GenBank/DDBJ databases">
        <authorList>
            <consortium name="Wellcome Sanger Institute Data Sharing"/>
        </authorList>
    </citation>
    <scope>NUCLEOTIDE SEQUENCE [LARGE SCALE GENOMIC DNA]</scope>
</reference>
<keyword evidence="4 5" id="KW-0238">DNA-binding</keyword>
<evidence type="ECO:0000256" key="2">
    <source>
        <dbReference type="ARBA" id="ARBA00022771"/>
    </source>
</evidence>
<evidence type="ECO:0000256" key="3">
    <source>
        <dbReference type="ARBA" id="ARBA00022833"/>
    </source>
</evidence>
<keyword evidence="3" id="KW-0862">Zinc</keyword>
<dbReference type="SUPFAM" id="SSF57716">
    <property type="entry name" value="Glucocorticoid receptor-like (DNA-binding domain)"/>
    <property type="match status" value="1"/>
</dbReference>
<keyword evidence="9" id="KW-1185">Reference proteome</keyword>
<keyword evidence="1" id="KW-0479">Metal-binding</keyword>
<dbReference type="AlphaFoldDB" id="A0A8C5GST9"/>
<keyword evidence="2 5" id="KW-0863">Zinc-finger</keyword>
<dbReference type="Ensembl" id="ENSGWIT00000037830.1">
    <property type="protein sequence ID" value="ENSGWIP00000034696.1"/>
    <property type="gene ID" value="ENSGWIG00000017965.1"/>
</dbReference>
<dbReference type="PROSITE" id="PS50950">
    <property type="entry name" value="ZF_THAP"/>
    <property type="match status" value="1"/>
</dbReference>
<reference evidence="8" key="3">
    <citation type="submission" date="2025-09" db="UniProtKB">
        <authorList>
            <consortium name="Ensembl"/>
        </authorList>
    </citation>
    <scope>IDENTIFICATION</scope>
</reference>
<name>A0A8C5GST9_GOUWI</name>
<dbReference type="GO" id="GO:0003677">
    <property type="term" value="F:DNA binding"/>
    <property type="evidence" value="ECO:0007669"/>
    <property type="project" value="UniProtKB-UniRule"/>
</dbReference>
<organism evidence="8 9">
    <name type="scientific">Gouania willdenowi</name>
    <name type="common">Blunt-snouted clingfish</name>
    <name type="synonym">Lepadogaster willdenowi</name>
    <dbReference type="NCBI Taxonomy" id="441366"/>
    <lineage>
        <taxon>Eukaryota</taxon>
        <taxon>Metazoa</taxon>
        <taxon>Chordata</taxon>
        <taxon>Craniata</taxon>
        <taxon>Vertebrata</taxon>
        <taxon>Euteleostomi</taxon>
        <taxon>Actinopterygii</taxon>
        <taxon>Neopterygii</taxon>
        <taxon>Teleostei</taxon>
        <taxon>Neoteleostei</taxon>
        <taxon>Acanthomorphata</taxon>
        <taxon>Ovalentaria</taxon>
        <taxon>Blenniimorphae</taxon>
        <taxon>Blenniiformes</taxon>
        <taxon>Gobiesocoidei</taxon>
        <taxon>Gobiesocidae</taxon>
        <taxon>Gobiesocinae</taxon>
        <taxon>Gouania</taxon>
    </lineage>
</organism>
<evidence type="ECO:0000313" key="8">
    <source>
        <dbReference type="Ensembl" id="ENSGWIP00000034696.1"/>
    </source>
</evidence>
<evidence type="ECO:0000313" key="9">
    <source>
        <dbReference type="Proteomes" id="UP000694680"/>
    </source>
</evidence>
<dbReference type="Pfam" id="PF05485">
    <property type="entry name" value="THAP"/>
    <property type="match status" value="1"/>
</dbReference>
<dbReference type="InterPro" id="IPR006612">
    <property type="entry name" value="THAP_Znf"/>
</dbReference>
<evidence type="ECO:0000256" key="4">
    <source>
        <dbReference type="ARBA" id="ARBA00023125"/>
    </source>
</evidence>
<accession>A0A8C5GST9</accession>
<evidence type="ECO:0000256" key="1">
    <source>
        <dbReference type="ARBA" id="ARBA00022723"/>
    </source>
</evidence>
<feature type="region of interest" description="Disordered" evidence="6">
    <location>
        <begin position="193"/>
        <end position="214"/>
    </location>
</feature>